<protein>
    <submittedName>
        <fullName evidence="3">Uncharacterized protein LOC103518005 isoform X2</fullName>
    </submittedName>
    <submittedName>
        <fullName evidence="4">Uncharacterized protein LOC103518005 isoform X3</fullName>
    </submittedName>
</protein>
<name>A0A1S4EM52_DIACI</name>
<accession>A0A1S4EM52</accession>
<gene>
    <name evidence="3 4" type="primary">LOC103518005</name>
</gene>
<dbReference type="RefSeq" id="XP_026685524.1">
    <property type="nucleotide sequence ID" value="XM_026829723.1"/>
</dbReference>
<sequence length="286" mass="33137">MHLILQSLVLLFFFKLFVAQHTGDFKEPPPTRWGRQRVTRLDWSYGDDMHKTELREEYDGAQFEILGGKKSHGPRRTFPCFDPSPGLYSDSKEPLRRLITKKSHLDHMIGDFEDLEEPQHNEILGNMYRIQGVKRRPLPTWNPPPENASLDLKIEAVKRRPLPTWNPPPENASLDLKIEAVKRRPLPTWNPPPENASLDLKIEAVKRRPIPTWNPPPENASLDLKIEAVKRRPLPTWNPPPENASLDLKIEAVKRRPIPTWNPPPENASLDLKVENIKKGMDQLFW</sequence>
<keyword evidence="1" id="KW-0732">Signal</keyword>
<evidence type="ECO:0000313" key="2">
    <source>
        <dbReference type="Proteomes" id="UP000079169"/>
    </source>
</evidence>
<reference evidence="3 4" key="1">
    <citation type="submission" date="2025-04" db="UniProtKB">
        <authorList>
            <consortium name="RefSeq"/>
        </authorList>
    </citation>
    <scope>IDENTIFICATION</scope>
</reference>
<proteinExistence type="predicted"/>
<dbReference type="STRING" id="121845.A0A1S4EM52"/>
<dbReference type="GeneID" id="103518005"/>
<dbReference type="RefSeq" id="XP_017303244.1">
    <property type="nucleotide sequence ID" value="XM_017447755.2"/>
</dbReference>
<dbReference type="PaxDb" id="121845-A0A1S4EM52"/>
<evidence type="ECO:0000313" key="3">
    <source>
        <dbReference type="RefSeq" id="XP_017303244.1"/>
    </source>
</evidence>
<feature type="signal peptide" evidence="1">
    <location>
        <begin position="1"/>
        <end position="19"/>
    </location>
</feature>
<dbReference type="KEGG" id="dci:103518005"/>
<organism evidence="2 3">
    <name type="scientific">Diaphorina citri</name>
    <name type="common">Asian citrus psyllid</name>
    <dbReference type="NCBI Taxonomy" id="121845"/>
    <lineage>
        <taxon>Eukaryota</taxon>
        <taxon>Metazoa</taxon>
        <taxon>Ecdysozoa</taxon>
        <taxon>Arthropoda</taxon>
        <taxon>Hexapoda</taxon>
        <taxon>Insecta</taxon>
        <taxon>Pterygota</taxon>
        <taxon>Neoptera</taxon>
        <taxon>Paraneoptera</taxon>
        <taxon>Hemiptera</taxon>
        <taxon>Sternorrhyncha</taxon>
        <taxon>Psylloidea</taxon>
        <taxon>Psyllidae</taxon>
        <taxon>Diaphorininae</taxon>
        <taxon>Diaphorina</taxon>
    </lineage>
</organism>
<evidence type="ECO:0000256" key="1">
    <source>
        <dbReference type="SAM" id="SignalP"/>
    </source>
</evidence>
<dbReference type="Proteomes" id="UP000079169">
    <property type="component" value="Unplaced"/>
</dbReference>
<evidence type="ECO:0000313" key="4">
    <source>
        <dbReference type="RefSeq" id="XP_026685524.1"/>
    </source>
</evidence>
<dbReference type="AlphaFoldDB" id="A0A1S4EM52"/>
<keyword evidence="2" id="KW-1185">Reference proteome</keyword>
<feature type="chain" id="PRO_5044565957" evidence="1">
    <location>
        <begin position="20"/>
        <end position="286"/>
    </location>
</feature>